<keyword evidence="3" id="KW-1185">Reference proteome</keyword>
<dbReference type="Proteomes" id="UP001596282">
    <property type="component" value="Unassembled WGS sequence"/>
</dbReference>
<evidence type="ECO:0008006" key="4">
    <source>
        <dbReference type="Google" id="ProtNLM"/>
    </source>
</evidence>
<keyword evidence="1" id="KW-0732">Signal</keyword>
<accession>A0ABW1RZP2</accession>
<feature type="signal peptide" evidence="1">
    <location>
        <begin position="1"/>
        <end position="24"/>
    </location>
</feature>
<protein>
    <recommendedName>
        <fullName evidence="4">Extracellular protein</fullName>
    </recommendedName>
</protein>
<comment type="caution">
    <text evidence="2">The sequence shown here is derived from an EMBL/GenBank/DDBJ whole genome shotgun (WGS) entry which is preliminary data.</text>
</comment>
<dbReference type="RefSeq" id="WP_137629688.1">
    <property type="nucleotide sequence ID" value="NZ_BJDJ01000034.1"/>
</dbReference>
<feature type="chain" id="PRO_5046596536" description="Extracellular protein" evidence="1">
    <location>
        <begin position="25"/>
        <end position="177"/>
    </location>
</feature>
<sequence length="177" mass="20038">MKKLTPILATMGIALVFGGTILPAAGDSNVVTASAATKQSNIQRDTIWAFKQHDYKVVNTKGKTYQMTGKASNIKLTANHYLKNYKKSTWVRHKATQIKQNGNWNMYYYVTTGKKGKINGWVKVNDVDLKHHNKPKKHVQGDFDTYYHKLNQAQRNDYVETIQYGGCRTATGEPIQV</sequence>
<gene>
    <name evidence="2" type="ORF">ACFP5Y_07140</name>
</gene>
<name>A0ABW1RZP2_9LACO</name>
<evidence type="ECO:0000256" key="1">
    <source>
        <dbReference type="SAM" id="SignalP"/>
    </source>
</evidence>
<organism evidence="2 3">
    <name type="scientific">Lactiplantibacillus daowaiensis</name>
    <dbReference type="NCBI Taxonomy" id="2559918"/>
    <lineage>
        <taxon>Bacteria</taxon>
        <taxon>Bacillati</taxon>
        <taxon>Bacillota</taxon>
        <taxon>Bacilli</taxon>
        <taxon>Lactobacillales</taxon>
        <taxon>Lactobacillaceae</taxon>
        <taxon>Lactiplantibacillus</taxon>
    </lineage>
</organism>
<proteinExistence type="predicted"/>
<evidence type="ECO:0000313" key="3">
    <source>
        <dbReference type="Proteomes" id="UP001596282"/>
    </source>
</evidence>
<dbReference type="EMBL" id="JBHSSC010000029">
    <property type="protein sequence ID" value="MFC6180988.1"/>
    <property type="molecule type" value="Genomic_DNA"/>
</dbReference>
<reference evidence="3" key="1">
    <citation type="journal article" date="2019" name="Int. J. Syst. Evol. Microbiol.">
        <title>The Global Catalogue of Microorganisms (GCM) 10K type strain sequencing project: providing services to taxonomists for standard genome sequencing and annotation.</title>
        <authorList>
            <consortium name="The Broad Institute Genomics Platform"/>
            <consortium name="The Broad Institute Genome Sequencing Center for Infectious Disease"/>
            <person name="Wu L."/>
            <person name="Ma J."/>
        </authorList>
    </citation>
    <scope>NUCLEOTIDE SEQUENCE [LARGE SCALE GENOMIC DNA]</scope>
    <source>
        <strain evidence="3">CCM 8933</strain>
    </source>
</reference>
<evidence type="ECO:0000313" key="2">
    <source>
        <dbReference type="EMBL" id="MFC6180988.1"/>
    </source>
</evidence>